<dbReference type="RefSeq" id="WP_353303578.1">
    <property type="nucleotide sequence ID" value="NZ_BAABWN010000008.1"/>
</dbReference>
<evidence type="ECO:0000256" key="1">
    <source>
        <dbReference type="SAM" id="Phobius"/>
    </source>
</evidence>
<keyword evidence="3" id="KW-1185">Reference proteome</keyword>
<keyword evidence="1" id="KW-0472">Membrane</keyword>
<accession>A0ABQ0AB53</accession>
<evidence type="ECO:0000313" key="2">
    <source>
        <dbReference type="EMBL" id="GAA6168881.1"/>
    </source>
</evidence>
<name>A0ABQ0AB53_9GAMM</name>
<gene>
    <name evidence="2" type="ORF">NBRC116591_26920</name>
</gene>
<dbReference type="Proteomes" id="UP001465153">
    <property type="component" value="Unassembled WGS sequence"/>
</dbReference>
<organism evidence="2 3">
    <name type="scientific">Sessilibacter corallicola</name>
    <dbReference type="NCBI Taxonomy" id="2904075"/>
    <lineage>
        <taxon>Bacteria</taxon>
        <taxon>Pseudomonadati</taxon>
        <taxon>Pseudomonadota</taxon>
        <taxon>Gammaproteobacteria</taxon>
        <taxon>Cellvibrionales</taxon>
        <taxon>Cellvibrionaceae</taxon>
        <taxon>Sessilibacter</taxon>
    </lineage>
</organism>
<sequence>MIVPRYWAESKTVKTIKGRQFTLKRFGWSDASEADAKSHADQRLQEAVETLETKGDVRRIDHKIAYNGAEGIPIREEVVSSEGDTVISRNSYGALCLNTPDVMFVDIDYEYESTFSLTLCVFSSFVCLSIILATITHSWLVFVIAFTLSLFFSSNVANKLYQQFLKRQGGVERKALENIKSVIAKHPELNIRVYKTPKGLRLLVMNDTYDPKSDHTVGLLDAFDSDIFYIHMCKNQNCFRARLSPKPWRIGVDRIRPRPGIWPVKEERLEERKRWIEHYEKESTNYSACHFLMKLGSDTVSPKAEAVRELHDKLSGAEKVTQQLA</sequence>
<feature type="transmembrane region" description="Helical" evidence="1">
    <location>
        <begin position="139"/>
        <end position="157"/>
    </location>
</feature>
<evidence type="ECO:0000313" key="3">
    <source>
        <dbReference type="Proteomes" id="UP001465153"/>
    </source>
</evidence>
<dbReference type="EMBL" id="BAABWN010000008">
    <property type="protein sequence ID" value="GAA6168881.1"/>
    <property type="molecule type" value="Genomic_DNA"/>
</dbReference>
<keyword evidence="1" id="KW-1133">Transmembrane helix</keyword>
<feature type="transmembrane region" description="Helical" evidence="1">
    <location>
        <begin position="113"/>
        <end position="133"/>
    </location>
</feature>
<reference evidence="2 3" key="1">
    <citation type="submission" date="2024-04" db="EMBL/GenBank/DDBJ databases">
        <title>Draft genome sequence of Sessilibacter corallicola NBRC 116591.</title>
        <authorList>
            <person name="Miyakawa T."/>
            <person name="Kusuya Y."/>
            <person name="Miura T."/>
        </authorList>
    </citation>
    <scope>NUCLEOTIDE SEQUENCE [LARGE SCALE GENOMIC DNA]</scope>
    <source>
        <strain evidence="2 3">KU-00831-HH</strain>
    </source>
</reference>
<proteinExistence type="predicted"/>
<comment type="caution">
    <text evidence="2">The sequence shown here is derived from an EMBL/GenBank/DDBJ whole genome shotgun (WGS) entry which is preliminary data.</text>
</comment>
<keyword evidence="1" id="KW-0812">Transmembrane</keyword>
<protein>
    <submittedName>
        <fullName evidence="2">Uncharacterized protein</fullName>
    </submittedName>
</protein>